<dbReference type="AlphaFoldDB" id="A0A225WCY3"/>
<sequence length="113" mass="13155">MTKLDNIMYLLRCLPSRIQGETQYRRNPPLTDAITVVLGYVWSHSYRGSEETHDRPRYRSYDANRSKRNADRPEPMQIDKVRVPSKKGCMRRSLCLRCGSDAHWSRGFPGQPA</sequence>
<feature type="compositionally biased region" description="Basic and acidic residues" evidence="1">
    <location>
        <begin position="47"/>
        <end position="82"/>
    </location>
</feature>
<organism evidence="2 3">
    <name type="scientific">Phytophthora megakarya</name>
    <dbReference type="NCBI Taxonomy" id="4795"/>
    <lineage>
        <taxon>Eukaryota</taxon>
        <taxon>Sar</taxon>
        <taxon>Stramenopiles</taxon>
        <taxon>Oomycota</taxon>
        <taxon>Peronosporomycetes</taxon>
        <taxon>Peronosporales</taxon>
        <taxon>Peronosporaceae</taxon>
        <taxon>Phytophthora</taxon>
    </lineage>
</organism>
<proteinExistence type="predicted"/>
<dbReference type="Proteomes" id="UP000198211">
    <property type="component" value="Unassembled WGS sequence"/>
</dbReference>
<dbReference type="EMBL" id="NBNE01001162">
    <property type="protein sequence ID" value="OWZ15264.1"/>
    <property type="molecule type" value="Genomic_DNA"/>
</dbReference>
<protein>
    <submittedName>
        <fullName evidence="2">Uncharacterized protein</fullName>
    </submittedName>
</protein>
<gene>
    <name evidence="2" type="ORF">PHMEG_00011129</name>
</gene>
<accession>A0A225WCY3</accession>
<evidence type="ECO:0000256" key="1">
    <source>
        <dbReference type="SAM" id="MobiDB-lite"/>
    </source>
</evidence>
<evidence type="ECO:0000313" key="3">
    <source>
        <dbReference type="Proteomes" id="UP000198211"/>
    </source>
</evidence>
<reference evidence="3" key="1">
    <citation type="submission" date="2017-03" db="EMBL/GenBank/DDBJ databases">
        <title>Phytopthora megakarya and P. palmivora, two closely related causual agents of cacao black pod achieved similar genome size and gene model numbers by different mechanisms.</title>
        <authorList>
            <person name="Ali S."/>
            <person name="Shao J."/>
            <person name="Larry D.J."/>
            <person name="Kronmiller B."/>
            <person name="Shen D."/>
            <person name="Strem M.D."/>
            <person name="Melnick R.L."/>
            <person name="Guiltinan M.J."/>
            <person name="Tyler B.M."/>
            <person name="Meinhardt L.W."/>
            <person name="Bailey B.A."/>
        </authorList>
    </citation>
    <scope>NUCLEOTIDE SEQUENCE [LARGE SCALE GENOMIC DNA]</scope>
    <source>
        <strain evidence="3">zdho120</strain>
    </source>
</reference>
<keyword evidence="3" id="KW-1185">Reference proteome</keyword>
<feature type="region of interest" description="Disordered" evidence="1">
    <location>
        <begin position="47"/>
        <end position="85"/>
    </location>
</feature>
<name>A0A225WCY3_9STRA</name>
<comment type="caution">
    <text evidence="2">The sequence shown here is derived from an EMBL/GenBank/DDBJ whole genome shotgun (WGS) entry which is preliminary data.</text>
</comment>
<evidence type="ECO:0000313" key="2">
    <source>
        <dbReference type="EMBL" id="OWZ15264.1"/>
    </source>
</evidence>